<dbReference type="AlphaFoldDB" id="A0A4Q7N684"/>
<dbReference type="OrthoDB" id="1095195at2"/>
<gene>
    <name evidence="1" type="ORF">EV199_2480</name>
</gene>
<proteinExistence type="predicted"/>
<dbReference type="InterPro" id="IPR036322">
    <property type="entry name" value="WD40_repeat_dom_sf"/>
</dbReference>
<evidence type="ECO:0000313" key="1">
    <source>
        <dbReference type="EMBL" id="RZS76594.1"/>
    </source>
</evidence>
<accession>A0A4Q7N684</accession>
<comment type="caution">
    <text evidence="1">The sequence shown here is derived from an EMBL/GenBank/DDBJ whole genome shotgun (WGS) entry which is preliminary data.</text>
</comment>
<keyword evidence="2" id="KW-1185">Reference proteome</keyword>
<protein>
    <submittedName>
        <fullName evidence="1">PKD family protein</fullName>
    </submittedName>
</protein>
<dbReference type="EMBL" id="SGXA01000001">
    <property type="protein sequence ID" value="RZS76594.1"/>
    <property type="molecule type" value="Genomic_DNA"/>
</dbReference>
<dbReference type="SUPFAM" id="SSF50978">
    <property type="entry name" value="WD40 repeat-like"/>
    <property type="match status" value="1"/>
</dbReference>
<sequence length="510" mass="56321">MKVQSSIYTALATLLISMPGCIKDKGNYSYKDGSPVTIRFQATNIDGLIDNPVTIDAIREYSDPTKTAADYGHEWYVSDQLAGTDSILVYNGAVPGTLPINYCMVDKATKVKYFSTTAILRLASPYQSGYTILYEKNGESELAHIRYDATQKVYVDDRDIYKRKNDGESLGSKPIKLKNYPVTGVWSLVVMQQGGQGTVELDSYSLQKRLKLRDAFAGSAPANIDPVNMGFYPNAHLLVNTNGEVYPRLFSNSPVPFSMPWLNIPMTTLHGMKITDLWNPYSNANLMNFMYDAMNNRILYLSLNGPNPTGGWVVIDTLPSPAPATPYPADHVNFNHMGDWEYVWGGSFNELPNSGNGASTDGVVLMRKPGETQIYLQSFTMRNLNRVITFSPKARKPFTGSSLVNADSKYLGIKNRNFIFFSGGPGNTDLYYYDMITGSAAKLFTSFGSKITAMSQSDNFLELAVGLEDGTVVLYNISDASLTLPDPVELHRMTGLGVIADITVKNSIMR</sequence>
<name>A0A4Q7N684_9BACT</name>
<organism evidence="1 2">
    <name type="scientific">Pseudobacter ginsenosidimutans</name>
    <dbReference type="NCBI Taxonomy" id="661488"/>
    <lineage>
        <taxon>Bacteria</taxon>
        <taxon>Pseudomonadati</taxon>
        <taxon>Bacteroidota</taxon>
        <taxon>Chitinophagia</taxon>
        <taxon>Chitinophagales</taxon>
        <taxon>Chitinophagaceae</taxon>
        <taxon>Pseudobacter</taxon>
    </lineage>
</organism>
<dbReference type="RefSeq" id="WP_130540889.1">
    <property type="nucleotide sequence ID" value="NZ_CP042431.1"/>
</dbReference>
<dbReference type="Proteomes" id="UP000293874">
    <property type="component" value="Unassembled WGS sequence"/>
</dbReference>
<reference evidence="1 2" key="1">
    <citation type="submission" date="2019-02" db="EMBL/GenBank/DDBJ databases">
        <title>Genomic Encyclopedia of Type Strains, Phase IV (KMG-IV): sequencing the most valuable type-strain genomes for metagenomic binning, comparative biology and taxonomic classification.</title>
        <authorList>
            <person name="Goeker M."/>
        </authorList>
    </citation>
    <scope>NUCLEOTIDE SEQUENCE [LARGE SCALE GENOMIC DNA]</scope>
    <source>
        <strain evidence="1 2">DSM 18116</strain>
    </source>
</reference>
<evidence type="ECO:0000313" key="2">
    <source>
        <dbReference type="Proteomes" id="UP000293874"/>
    </source>
</evidence>
<dbReference type="InterPro" id="IPR032183">
    <property type="entry name" value="PKD-like"/>
</dbReference>
<dbReference type="Pfam" id="PF16407">
    <property type="entry name" value="PKD_2"/>
    <property type="match status" value="1"/>
</dbReference>